<sequence>MSKTDARFVSTTKEVISEFQQASININTDRSKNVWMSLFIKFRELHNYSNEIVELDNKTLSDQLGQFIVEVRKSNEIRIVNLFDKYQFKSLHRTLDGRIKSLANDGNKNRKQSSPLEIDEIKFILNSHATTVENPKGLMRRIWIWLTLLCCLRGGDTKRLKASWLKELDDGGMLLELPKEKNHAGGIKDPYAESGSSLIPPDISGNIYTPVADIRKYLSKRPNNVVDDYFFISINTPKKVYHGDWYLTSKLGKGSHDTMMHNICKDAKLDFKGCSITNHSMRSTGIHNLVELGVTLDEQMIFSRHKTIAGVSAYQHQSLKRKRDNVSLLIPIEEAALKDSTSNYINKGFSKASDLLSNRF</sequence>
<organism evidence="1 2">
    <name type="scientific">Cetraspora pellucida</name>
    <dbReference type="NCBI Taxonomy" id="1433469"/>
    <lineage>
        <taxon>Eukaryota</taxon>
        <taxon>Fungi</taxon>
        <taxon>Fungi incertae sedis</taxon>
        <taxon>Mucoromycota</taxon>
        <taxon>Glomeromycotina</taxon>
        <taxon>Glomeromycetes</taxon>
        <taxon>Diversisporales</taxon>
        <taxon>Gigasporaceae</taxon>
        <taxon>Cetraspora</taxon>
    </lineage>
</organism>
<gene>
    <name evidence="1" type="ORF">SPELUC_LOCUS4481</name>
</gene>
<dbReference type="EMBL" id="CAJVPW010004013">
    <property type="protein sequence ID" value="CAG8533610.1"/>
    <property type="molecule type" value="Genomic_DNA"/>
</dbReference>
<comment type="caution">
    <text evidence="1">The sequence shown here is derived from an EMBL/GenBank/DDBJ whole genome shotgun (WGS) entry which is preliminary data.</text>
</comment>
<proteinExistence type="predicted"/>
<reference evidence="1" key="1">
    <citation type="submission" date="2021-06" db="EMBL/GenBank/DDBJ databases">
        <authorList>
            <person name="Kallberg Y."/>
            <person name="Tangrot J."/>
            <person name="Rosling A."/>
        </authorList>
    </citation>
    <scope>NUCLEOTIDE SEQUENCE</scope>
    <source>
        <strain evidence="1">28 12/20/2015</strain>
    </source>
</reference>
<evidence type="ECO:0000313" key="1">
    <source>
        <dbReference type="EMBL" id="CAG8533610.1"/>
    </source>
</evidence>
<evidence type="ECO:0000313" key="2">
    <source>
        <dbReference type="Proteomes" id="UP000789366"/>
    </source>
</evidence>
<keyword evidence="2" id="KW-1185">Reference proteome</keyword>
<protein>
    <submittedName>
        <fullName evidence="1">17862_t:CDS:1</fullName>
    </submittedName>
</protein>
<name>A0ACA9LMF7_9GLOM</name>
<accession>A0ACA9LMF7</accession>
<dbReference type="Proteomes" id="UP000789366">
    <property type="component" value="Unassembled WGS sequence"/>
</dbReference>